<feature type="compositionally biased region" description="Polar residues" evidence="1">
    <location>
        <begin position="63"/>
        <end position="75"/>
    </location>
</feature>
<dbReference type="Proteomes" id="UP000031512">
    <property type="component" value="Chromosome 1"/>
</dbReference>
<dbReference type="GeneID" id="15803873"/>
<keyword evidence="3" id="KW-1185">Reference proteome</keyword>
<dbReference type="OrthoDB" id="361597at2759"/>
<feature type="region of interest" description="Disordered" evidence="1">
    <location>
        <begin position="1090"/>
        <end position="1165"/>
    </location>
</feature>
<evidence type="ECO:0000256" key="1">
    <source>
        <dbReference type="SAM" id="MobiDB-lite"/>
    </source>
</evidence>
<accession>L0AZ24</accession>
<gene>
    <name evidence="2" type="ORF">BEWA_030010</name>
</gene>
<sequence>MDVQHNGQDQPSEKEHVNRLIFQKSGGKSMPGTRLKSHSEDGQTAHSAHISDNADEDGKDPQGTRSMHGNSQGPSDNLHVDQDATKDSILGDATPSDLTLGEVTPGGSQETLDSQTSARESYYNSLFQNSEETISMLKRLFSEDMANMEEIVRSFNVDKFADFNGPSPDLNLFEWLPPEPLPDGGKSTCILPTDEHNGTSDILSSCDEITDLFHSSISLERYDYCEFPVSSYVNSTQNDLDFKISNLSSVHETLYASSDITTLTSLEKFLVQLLQPKSFYGGLTPYGRLLAFINLSYLQRHVNQLKALYNHPEMSIIRGVLTSKQEGIITRALSQTDDRGRYDDRGRVDKIRAHDRVKGSRSDHFDSWAPTQKSKYATHYISGIKHQKQRLAVLDSLSSMYKPGGEAHFPRFVCGTIDRNLVSHSETLSIPLEKSDKRNIHLQFEKIEPFEGIEEIWPKTLLLPQVLLEGTRVQVAPLKHGAPMAWREATVASIAAGQVMMNIQSDHKERMYILRNFVPPNVPVMRLEKGYWRLMPRPIDLDTDLYIGSCLSLMESGDCVDVVVTGIFYDEDHSLIAAVKSPSDETLFEREDSGQEYETQLTCACDGHTLRVFEGKCIKRRGLRIRVHCLHDKRDRILDVDKLKGYKLNYDIQAHFDGPHDGYSIQFPSSLWVVPRNLSFLADPVGSRGPPKAGYNWLFKPKYALVMFPFSRSVDVLQDLCRLIPFLHPELNYAALCAGLWSLRSGAKQIAEQREEPTDNNKTETVSYTRSQKAAIRELTTTDVTSEVCSDLVRCPFSLTRRLFGCFPVISLWIALDTFDPESNKMPTIPTNIRVPKLASCSKCGGKVFPRSGMTRLVSPGAEAISTPSLESLSAKNTRSKDPDTANEQENEGVEKEDHSHLFTCNMEKPPAFDSSLVPGEVQVLRNLEKTEEWVKRLQLLAVGRWRITREFNASYSVDDELALSILKSPGQSAVNPKGNNEFLNQLTGLMQGVKRSKDTVIDPELYTCAIETAYEDFGNNVEVALLRGWSVFLRSQNDGWKESCNVVPREKPIIHSSNAYDVYARQVSTTEAVRHGLSKRAAQLELSRAEKRGPMATRKEILTSRRESHVGRPPLHRSESLVTKPSRRPGAPRKAKRARVLEVFDDEDEEEDEDDIRIDDDTDYCEFTDNPPRRRYISFLNWDEDFD</sequence>
<feature type="region of interest" description="Disordered" evidence="1">
    <location>
        <begin position="1"/>
        <end position="113"/>
    </location>
</feature>
<dbReference type="EMBL" id="CP001669">
    <property type="protein sequence ID" value="AFZ80149.1"/>
    <property type="molecule type" value="Genomic_DNA"/>
</dbReference>
<dbReference type="eggNOG" id="ENOG502SGU4">
    <property type="taxonomic scope" value="Eukaryota"/>
</dbReference>
<dbReference type="RefSeq" id="XP_004829815.1">
    <property type="nucleotide sequence ID" value="XM_004829758.1"/>
</dbReference>
<protein>
    <submittedName>
        <fullName evidence="2">Uncharacterized protein</fullName>
    </submittedName>
</protein>
<evidence type="ECO:0000313" key="2">
    <source>
        <dbReference type="EMBL" id="AFZ80149.1"/>
    </source>
</evidence>
<feature type="compositionally biased region" description="Acidic residues" evidence="1">
    <location>
        <begin position="1144"/>
        <end position="1165"/>
    </location>
</feature>
<dbReference type="VEuPathDB" id="PiroplasmaDB:BEWA_030010"/>
<dbReference type="AlphaFoldDB" id="L0AZ24"/>
<feature type="compositionally biased region" description="Basic and acidic residues" evidence="1">
    <location>
        <begin position="1090"/>
        <end position="1111"/>
    </location>
</feature>
<feature type="region of interest" description="Disordered" evidence="1">
    <location>
        <begin position="868"/>
        <end position="897"/>
    </location>
</feature>
<dbReference type="KEGG" id="beq:BEWA_030010"/>
<evidence type="ECO:0000313" key="3">
    <source>
        <dbReference type="Proteomes" id="UP000031512"/>
    </source>
</evidence>
<organism evidence="2 3">
    <name type="scientific">Theileria equi strain WA</name>
    <dbReference type="NCBI Taxonomy" id="1537102"/>
    <lineage>
        <taxon>Eukaryota</taxon>
        <taxon>Sar</taxon>
        <taxon>Alveolata</taxon>
        <taxon>Apicomplexa</taxon>
        <taxon>Aconoidasida</taxon>
        <taxon>Piroplasmida</taxon>
        <taxon>Theileriidae</taxon>
        <taxon>Theileria</taxon>
    </lineage>
</organism>
<name>L0AZ24_THEEQ</name>
<reference evidence="2 3" key="1">
    <citation type="journal article" date="2012" name="BMC Genomics">
        <title>Comparative genomic analysis and phylogenetic position of Theileria equi.</title>
        <authorList>
            <person name="Kappmeyer L.S."/>
            <person name="Thiagarajan M."/>
            <person name="Herndon D.R."/>
            <person name="Ramsay J.D."/>
            <person name="Caler E."/>
            <person name="Djikeng A."/>
            <person name="Gillespie J.J."/>
            <person name="Lau A.O."/>
            <person name="Roalson E.H."/>
            <person name="Silva J.C."/>
            <person name="Silva M.G."/>
            <person name="Suarez C.E."/>
            <person name="Ueti M.W."/>
            <person name="Nene V.M."/>
            <person name="Mealey R.H."/>
            <person name="Knowles D.P."/>
            <person name="Brayton K.A."/>
        </authorList>
    </citation>
    <scope>NUCLEOTIDE SEQUENCE [LARGE SCALE GENOMIC DNA]</scope>
    <source>
        <strain evidence="2 3">WA</strain>
    </source>
</reference>
<feature type="compositionally biased region" description="Basic residues" evidence="1">
    <location>
        <begin position="1126"/>
        <end position="1139"/>
    </location>
</feature>
<proteinExistence type="predicted"/>
<feature type="compositionally biased region" description="Polar residues" evidence="1">
    <location>
        <begin position="1"/>
        <end position="10"/>
    </location>
</feature>
<feature type="compositionally biased region" description="Polar residues" evidence="1">
    <location>
        <begin position="868"/>
        <end position="877"/>
    </location>
</feature>